<protein>
    <recommendedName>
        <fullName evidence="5">DUF917 family protein</fullName>
    </recommendedName>
</protein>
<gene>
    <name evidence="3" type="ORF">C6P99_24815</name>
</gene>
<evidence type="ECO:0000313" key="3">
    <source>
        <dbReference type="EMBL" id="PRE42297.1"/>
    </source>
</evidence>
<dbReference type="AlphaFoldDB" id="A0AB37APY0"/>
<reference evidence="3 4" key="1">
    <citation type="submission" date="2018-03" db="EMBL/GenBank/DDBJ databases">
        <authorList>
            <person name="Nguyen K."/>
            <person name="Fouts D."/>
            <person name="Sutton G."/>
        </authorList>
    </citation>
    <scope>NUCLEOTIDE SEQUENCE [LARGE SCALE GENOMIC DNA]</scope>
    <source>
        <strain evidence="3 4">AU14328</strain>
    </source>
</reference>
<dbReference type="InterPro" id="IPR010318">
    <property type="entry name" value="S-Me-THD_N"/>
</dbReference>
<feature type="domain" description="S-Me-THD-like C-terminal" evidence="2">
    <location>
        <begin position="174"/>
        <end position="324"/>
    </location>
</feature>
<dbReference type="Proteomes" id="UP000237811">
    <property type="component" value="Unassembled WGS sequence"/>
</dbReference>
<feature type="domain" description="S-Me-THD N-terminal" evidence="1">
    <location>
        <begin position="9"/>
        <end position="143"/>
    </location>
</feature>
<evidence type="ECO:0000259" key="1">
    <source>
        <dbReference type="Pfam" id="PF06032"/>
    </source>
</evidence>
<dbReference type="EMBL" id="PVFR01000076">
    <property type="protein sequence ID" value="PRE42297.1"/>
    <property type="molecule type" value="Genomic_DNA"/>
</dbReference>
<dbReference type="InterPro" id="IPR027479">
    <property type="entry name" value="S-Me-THD_N_sf"/>
</dbReference>
<accession>A0AB37APY0</accession>
<dbReference type="InterPro" id="IPR048350">
    <property type="entry name" value="S-Me-THD-like_C"/>
</dbReference>
<evidence type="ECO:0000259" key="2">
    <source>
        <dbReference type="Pfam" id="PF20906"/>
    </source>
</evidence>
<comment type="caution">
    <text evidence="3">The sequence shown here is derived from an EMBL/GenBank/DDBJ whole genome shotgun (WGS) entry which is preliminary data.</text>
</comment>
<evidence type="ECO:0008006" key="5">
    <source>
        <dbReference type="Google" id="ProtNLM"/>
    </source>
</evidence>
<name>A0AB37APY0_9BURK</name>
<organism evidence="3 4">
    <name type="scientific">Burkholderia multivorans</name>
    <dbReference type="NCBI Taxonomy" id="87883"/>
    <lineage>
        <taxon>Bacteria</taxon>
        <taxon>Pseudomonadati</taxon>
        <taxon>Pseudomonadota</taxon>
        <taxon>Betaproteobacteria</taxon>
        <taxon>Burkholderiales</taxon>
        <taxon>Burkholderiaceae</taxon>
        <taxon>Burkholderia</taxon>
        <taxon>Burkholderia cepacia complex</taxon>
    </lineage>
</organism>
<evidence type="ECO:0000313" key="4">
    <source>
        <dbReference type="Proteomes" id="UP000237811"/>
    </source>
</evidence>
<sequence length="349" mass="37112">MKRILTSADVEAAVLGGAILGGGGGGLIEAGRRIARQAVDAGLPELWTPDEFDDEDITMTVAIIGAPAAPDAFVRPSHLLRSIELMRQTTAGKQFRAFNANENGAETTVNGWYHAAITGVPVLDLACNGRAHPSSVMGALALHRQIGFRSTQTFCGGRDARYVEGSVTGSLHDASRLVREASVDAGGFVAVARNPVSVGYARAHGAPEAISAAIELGQVFLDRGLTAAISHLGGRIVASGRVTKYDCKQVNGLDVGAVWLEGDGKIELKFVNEYMTLRHDGERVSAFPNLIMTFDGNDQPVESARVRAGMDLKVVVAPAERLLLSTTMWMPELYTPFERAIDESFAPVA</sequence>
<dbReference type="Pfam" id="PF20906">
    <property type="entry name" value="S-Me-THD_C"/>
    <property type="match status" value="1"/>
</dbReference>
<dbReference type="Gene3D" id="3.40.1610.10">
    <property type="entry name" value="CV3147-like domain"/>
    <property type="match status" value="1"/>
</dbReference>
<proteinExistence type="predicted"/>
<dbReference type="RefSeq" id="WP_105778084.1">
    <property type="nucleotide sequence ID" value="NZ_JAHPOL010000008.1"/>
</dbReference>
<dbReference type="InterPro" id="IPR024071">
    <property type="entry name" value="S-Me-THD_C_sf"/>
</dbReference>
<dbReference type="Pfam" id="PF06032">
    <property type="entry name" value="S-Me-THD_N"/>
    <property type="match status" value="1"/>
</dbReference>
<dbReference type="Gene3D" id="2.40.390.10">
    <property type="entry name" value="CV3147-like"/>
    <property type="match status" value="1"/>
</dbReference>
<dbReference type="SUPFAM" id="SSF160991">
    <property type="entry name" value="CV3147-like"/>
    <property type="match status" value="1"/>
</dbReference>